<keyword evidence="7" id="KW-1185">Reference proteome</keyword>
<dbReference type="CDD" id="cd00610">
    <property type="entry name" value="OAT_like"/>
    <property type="match status" value="1"/>
</dbReference>
<evidence type="ECO:0000256" key="4">
    <source>
        <dbReference type="ARBA" id="ARBA00022898"/>
    </source>
</evidence>
<dbReference type="PANTHER" id="PTHR42684:SF17">
    <property type="entry name" value="ADENOSYLMETHIONINE-8-AMINO-7-OXONONANOATE AMINOTRANSFERASE"/>
    <property type="match status" value="1"/>
</dbReference>
<name>A0AA35RZT4_GEOBA</name>
<dbReference type="GO" id="GO:0009102">
    <property type="term" value="P:biotin biosynthetic process"/>
    <property type="evidence" value="ECO:0007669"/>
    <property type="project" value="TreeGrafter"/>
</dbReference>
<protein>
    <submittedName>
        <fullName evidence="6">Adenosylmethionine-8-amino-7-oxononanoate aminotransferase</fullName>
    </submittedName>
</protein>
<dbReference type="InterPro" id="IPR005814">
    <property type="entry name" value="Aminotrans_3"/>
</dbReference>
<keyword evidence="4 5" id="KW-0663">Pyridoxal phosphate</keyword>
<comment type="similarity">
    <text evidence="1 5">Belongs to the class-III pyridoxal-phosphate-dependent aminotransferase family.</text>
</comment>
<dbReference type="InterPro" id="IPR049704">
    <property type="entry name" value="Aminotrans_3_PPA_site"/>
</dbReference>
<dbReference type="SUPFAM" id="SSF53383">
    <property type="entry name" value="PLP-dependent transferases"/>
    <property type="match status" value="1"/>
</dbReference>
<gene>
    <name evidence="6" type="ORF">GBAR_LOCUS12118</name>
</gene>
<dbReference type="GO" id="GO:0030170">
    <property type="term" value="F:pyridoxal phosphate binding"/>
    <property type="evidence" value="ECO:0007669"/>
    <property type="project" value="InterPro"/>
</dbReference>
<dbReference type="EMBL" id="CASHTH010001812">
    <property type="protein sequence ID" value="CAI8020254.1"/>
    <property type="molecule type" value="Genomic_DNA"/>
</dbReference>
<comment type="caution">
    <text evidence="6">The sequence shown here is derived from an EMBL/GenBank/DDBJ whole genome shotgun (WGS) entry which is preliminary data.</text>
</comment>
<dbReference type="PANTHER" id="PTHR42684">
    <property type="entry name" value="ADENOSYLMETHIONINE-8-AMINO-7-OXONONANOATE AMINOTRANSFERASE"/>
    <property type="match status" value="1"/>
</dbReference>
<dbReference type="AlphaFoldDB" id="A0AA35RZT4"/>
<dbReference type="Pfam" id="PF00202">
    <property type="entry name" value="Aminotran_3"/>
    <property type="match status" value="1"/>
</dbReference>
<dbReference type="Gene3D" id="3.40.640.10">
    <property type="entry name" value="Type I PLP-dependent aspartate aminotransferase-like (Major domain)"/>
    <property type="match status" value="1"/>
</dbReference>
<evidence type="ECO:0000256" key="2">
    <source>
        <dbReference type="ARBA" id="ARBA00022576"/>
    </source>
</evidence>
<dbReference type="PROSITE" id="PS00600">
    <property type="entry name" value="AA_TRANSFER_CLASS_3"/>
    <property type="match status" value="1"/>
</dbReference>
<reference evidence="6" key="1">
    <citation type="submission" date="2023-03" db="EMBL/GenBank/DDBJ databases">
        <authorList>
            <person name="Steffen K."/>
            <person name="Cardenas P."/>
        </authorList>
    </citation>
    <scope>NUCLEOTIDE SEQUENCE</scope>
</reference>
<dbReference type="Gene3D" id="3.90.1150.10">
    <property type="entry name" value="Aspartate Aminotransferase, domain 1"/>
    <property type="match status" value="1"/>
</dbReference>
<dbReference type="Proteomes" id="UP001174909">
    <property type="component" value="Unassembled WGS sequence"/>
</dbReference>
<dbReference type="InterPro" id="IPR015422">
    <property type="entry name" value="PyrdxlP-dep_Trfase_small"/>
</dbReference>
<accession>A0AA35RZT4</accession>
<evidence type="ECO:0000313" key="6">
    <source>
        <dbReference type="EMBL" id="CAI8020254.1"/>
    </source>
</evidence>
<keyword evidence="3" id="KW-0808">Transferase</keyword>
<evidence type="ECO:0000256" key="5">
    <source>
        <dbReference type="RuleBase" id="RU003560"/>
    </source>
</evidence>
<sequence length="329" mass="36375">MAYQYWQHKGESQRKLFIHFDNAYHGDTIGAMSVGGIDSFHTTFDSLLFKGVRVSAPETYRSAHNTDTSGNNTVVKTRWLNAVEDALSENAGQVAGIILEPLIQGAGGMLIAPKGFLKELAVLAKRWKVLLIVDEVMTGFGRTGKMWACEHENVTPDILCTAKGLAAGYLPLAATLTTDDIYNAFLGEYRDLKTFFHGHTFTGNPLACAVALENIAIFERENLLSELQPTIEHFRNRLQDFYALPHVGDVRVCGFAAGVELMKNPDTYTVYPFEEKVGIRVCQEALTRGAMLRPLVNTVVLMPPLQISISALDTLLDIVYTSIETVTKK</sequence>
<keyword evidence="2 6" id="KW-0032">Aminotransferase</keyword>
<organism evidence="6 7">
    <name type="scientific">Geodia barretti</name>
    <name type="common">Barrett's horny sponge</name>
    <dbReference type="NCBI Taxonomy" id="519541"/>
    <lineage>
        <taxon>Eukaryota</taxon>
        <taxon>Metazoa</taxon>
        <taxon>Porifera</taxon>
        <taxon>Demospongiae</taxon>
        <taxon>Heteroscleromorpha</taxon>
        <taxon>Tetractinellida</taxon>
        <taxon>Astrophorina</taxon>
        <taxon>Geodiidae</taxon>
        <taxon>Geodia</taxon>
    </lineage>
</organism>
<dbReference type="InterPro" id="IPR015421">
    <property type="entry name" value="PyrdxlP-dep_Trfase_major"/>
</dbReference>
<dbReference type="InterPro" id="IPR015424">
    <property type="entry name" value="PyrdxlP-dep_Trfase"/>
</dbReference>
<evidence type="ECO:0000256" key="3">
    <source>
        <dbReference type="ARBA" id="ARBA00022679"/>
    </source>
</evidence>
<proteinExistence type="inferred from homology"/>
<evidence type="ECO:0000313" key="7">
    <source>
        <dbReference type="Proteomes" id="UP001174909"/>
    </source>
</evidence>
<evidence type="ECO:0000256" key="1">
    <source>
        <dbReference type="ARBA" id="ARBA00008954"/>
    </source>
</evidence>
<dbReference type="GO" id="GO:0004015">
    <property type="term" value="F:adenosylmethionine-8-amino-7-oxononanoate transaminase activity"/>
    <property type="evidence" value="ECO:0007669"/>
    <property type="project" value="TreeGrafter"/>
</dbReference>